<evidence type="ECO:0000256" key="2">
    <source>
        <dbReference type="ARBA" id="ARBA00023015"/>
    </source>
</evidence>
<dbReference type="Gene3D" id="3.40.190.290">
    <property type="match status" value="1"/>
</dbReference>
<evidence type="ECO:0000259" key="5">
    <source>
        <dbReference type="PROSITE" id="PS50931"/>
    </source>
</evidence>
<keyword evidence="3" id="KW-0238">DNA-binding</keyword>
<dbReference type="GO" id="GO:0009089">
    <property type="term" value="P:lysine biosynthetic process via diaminopimelate"/>
    <property type="evidence" value="ECO:0007669"/>
    <property type="project" value="TreeGrafter"/>
</dbReference>
<dbReference type="PROSITE" id="PS50931">
    <property type="entry name" value="HTH_LYSR"/>
    <property type="match status" value="1"/>
</dbReference>
<keyword evidence="2" id="KW-0805">Transcription regulation</keyword>
<dbReference type="STRING" id="1122124.GCA_000423165_02018"/>
<dbReference type="Proteomes" id="UP000287022">
    <property type="component" value="Unassembled WGS sequence"/>
</dbReference>
<dbReference type="InterPro" id="IPR005119">
    <property type="entry name" value="LysR_subst-bd"/>
</dbReference>
<dbReference type="InterPro" id="IPR036388">
    <property type="entry name" value="WH-like_DNA-bd_sf"/>
</dbReference>
<reference evidence="7" key="1">
    <citation type="journal article" date="2018" name="Front. Microbiol.">
        <title>Genome-Based Analysis Reveals the Taxonomy and Diversity of the Family Idiomarinaceae.</title>
        <authorList>
            <person name="Liu Y."/>
            <person name="Lai Q."/>
            <person name="Shao Z."/>
        </authorList>
    </citation>
    <scope>NUCLEOTIDE SEQUENCE [LARGE SCALE GENOMIC DNA]</scope>
    <source>
        <strain evidence="7">c121</strain>
    </source>
</reference>
<comment type="similarity">
    <text evidence="1">Belongs to the LysR transcriptional regulatory family.</text>
</comment>
<dbReference type="SUPFAM" id="SSF53850">
    <property type="entry name" value="Periplasmic binding protein-like II"/>
    <property type="match status" value="1"/>
</dbReference>
<dbReference type="InterPro" id="IPR000847">
    <property type="entry name" value="LysR_HTH_N"/>
</dbReference>
<dbReference type="Gene3D" id="1.10.10.10">
    <property type="entry name" value="Winged helix-like DNA-binding domain superfamily/Winged helix DNA-binding domain"/>
    <property type="match status" value="1"/>
</dbReference>
<dbReference type="PANTHER" id="PTHR30427">
    <property type="entry name" value="TRANSCRIPTIONAL ACTIVATOR PROTEIN LYSR"/>
    <property type="match status" value="1"/>
</dbReference>
<dbReference type="RefSeq" id="WP_026860731.1">
    <property type="nucleotide sequence ID" value="NZ_PIQE01000003.1"/>
</dbReference>
<proteinExistence type="inferred from homology"/>
<dbReference type="AlphaFoldDB" id="A0A432Z2B7"/>
<dbReference type="GO" id="GO:0003700">
    <property type="term" value="F:DNA-binding transcription factor activity"/>
    <property type="evidence" value="ECO:0007669"/>
    <property type="project" value="InterPro"/>
</dbReference>
<dbReference type="SUPFAM" id="SSF46785">
    <property type="entry name" value="Winged helix' DNA-binding domain"/>
    <property type="match status" value="1"/>
</dbReference>
<keyword evidence="7" id="KW-1185">Reference proteome</keyword>
<dbReference type="Pfam" id="PF03466">
    <property type="entry name" value="LysR_substrate"/>
    <property type="match status" value="1"/>
</dbReference>
<evidence type="ECO:0000256" key="3">
    <source>
        <dbReference type="ARBA" id="ARBA00023125"/>
    </source>
</evidence>
<organism evidence="6 7">
    <name type="scientific">Pseudidiomarina sediminum</name>
    <dbReference type="NCBI Taxonomy" id="431675"/>
    <lineage>
        <taxon>Bacteria</taxon>
        <taxon>Pseudomonadati</taxon>
        <taxon>Pseudomonadota</taxon>
        <taxon>Gammaproteobacteria</taxon>
        <taxon>Alteromonadales</taxon>
        <taxon>Idiomarinaceae</taxon>
        <taxon>Pseudidiomarina</taxon>
    </lineage>
</organism>
<keyword evidence="4" id="KW-0804">Transcription</keyword>
<gene>
    <name evidence="6" type="ORF">CWI80_09505</name>
</gene>
<name>A0A432Z2B7_9GAMM</name>
<comment type="caution">
    <text evidence="6">The sequence shown here is derived from an EMBL/GenBank/DDBJ whole genome shotgun (WGS) entry which is preliminary data.</text>
</comment>
<evidence type="ECO:0000256" key="4">
    <source>
        <dbReference type="ARBA" id="ARBA00023163"/>
    </source>
</evidence>
<dbReference type="GO" id="GO:0043565">
    <property type="term" value="F:sequence-specific DNA binding"/>
    <property type="evidence" value="ECO:0007669"/>
    <property type="project" value="TreeGrafter"/>
</dbReference>
<evidence type="ECO:0000313" key="7">
    <source>
        <dbReference type="Proteomes" id="UP000287022"/>
    </source>
</evidence>
<dbReference type="Pfam" id="PF00126">
    <property type="entry name" value="HTH_1"/>
    <property type="match status" value="1"/>
</dbReference>
<feature type="domain" description="HTH lysR-type" evidence="5">
    <location>
        <begin position="1"/>
        <end position="58"/>
    </location>
</feature>
<dbReference type="InterPro" id="IPR036390">
    <property type="entry name" value="WH_DNA-bd_sf"/>
</dbReference>
<dbReference type="CDD" id="cd05466">
    <property type="entry name" value="PBP2_LTTR_substrate"/>
    <property type="match status" value="1"/>
</dbReference>
<evidence type="ECO:0000313" key="6">
    <source>
        <dbReference type="EMBL" id="RUO72030.1"/>
    </source>
</evidence>
<dbReference type="PANTHER" id="PTHR30427:SF1">
    <property type="entry name" value="TRANSCRIPTIONAL ACTIVATOR PROTEIN LYSR"/>
    <property type="match status" value="1"/>
</dbReference>
<sequence>MRLRHIEVFHAIYLTGSLTQAAQVLHISQPAVSKTLAHAEQQLGFALFKRERGKLLPTAEAHTLFPEIELLYRQLQGVQSLAQNLRRDAQGTIDLAITPALGFNVVPDAIAAFQRQHPGVRFRVQTVHHDEILPTLQQRKADLAIGFAPPHYPALTAIAIADVPIRALYAVDTFPQRPQQLSWHTLVQHPLIDIFDSGPVGQLIWQQLEQAQLTPQSTQQVDTYFIAARLVARGLGCCVIDTLSALGNPAASVAMADLDPPLHCPIRALHLTDKPLAKVTQSFLPYLRGAVTDLIT</sequence>
<dbReference type="EMBL" id="PIQE01000003">
    <property type="protein sequence ID" value="RUO72030.1"/>
    <property type="molecule type" value="Genomic_DNA"/>
</dbReference>
<accession>A0A432Z2B7</accession>
<dbReference type="GO" id="GO:0010628">
    <property type="term" value="P:positive regulation of gene expression"/>
    <property type="evidence" value="ECO:0007669"/>
    <property type="project" value="TreeGrafter"/>
</dbReference>
<protein>
    <submittedName>
        <fullName evidence="6">LysR family transcriptional regulator</fullName>
    </submittedName>
</protein>
<evidence type="ECO:0000256" key="1">
    <source>
        <dbReference type="ARBA" id="ARBA00009437"/>
    </source>
</evidence>
<dbReference type="PRINTS" id="PR00039">
    <property type="entry name" value="HTHLYSR"/>
</dbReference>